<gene>
    <name evidence="16" type="ORF">SAMN05216370_1677</name>
</gene>
<evidence type="ECO:0000259" key="14">
    <source>
        <dbReference type="PROSITE" id="PS50883"/>
    </source>
</evidence>
<dbReference type="Pfam" id="PF00990">
    <property type="entry name" value="GGDEF"/>
    <property type="match status" value="1"/>
</dbReference>
<comment type="subcellular location">
    <subcellularLocation>
        <location evidence="1">Cell inner membrane</location>
        <topology evidence="1">Multi-pass membrane protein</topology>
    </subcellularLocation>
</comment>
<dbReference type="CDD" id="cd01949">
    <property type="entry name" value="GGDEF"/>
    <property type="match status" value="1"/>
</dbReference>
<feature type="domain" description="EAL" evidence="14">
    <location>
        <begin position="524"/>
        <end position="778"/>
    </location>
</feature>
<evidence type="ECO:0000256" key="7">
    <source>
        <dbReference type="ARBA" id="ARBA00022692"/>
    </source>
</evidence>
<sequence>MPRPIYIYNAGLTQRTDFYPMNIPQSPWRLTLTYALAAGLWVFFSDRLLATLGLPLAQLERAQLLKGLGFVLLTAGLLYAVLRTHRQQNNLVNLALSSSKQRLHQALEAAKNGMWDWDLQTQRLYFSPGYSALLGVGPEALGDDPDLWRQRLHPDDRVLFDRNLEQRLAARNPAPYEVNYRLLHQDGSYRWIQSRGRLLLDEHGQPERLIGTASDITQRRYDEDSLRQAAAVFDATQEGVLVTDVQQNIVHCNPAFTRITGYSQDEILGQSPAILKSGRHDQAFYDSLWHALQNRGAWSGEIWNRRKSGEIYPQWQCIRVIHDEQGEISHYVAVFSDISALKRSQRELDYLAHHDPLSNLPNRLLFTERVERALERATHDEQRGAVLLIDLDHFKHINESLGHTIGDMLLKEVGERLGQQLGKRMTLARLGGDEFGLLDESCSSAEQAAVVAQRLQACLTRAFRINQQELFVTASIGISLYPAEATDVGQVLRNADSALFKAKSNGRESYAFYSQELTEHARQRVELASALRHALDHQELRVYYQPLVCLHSQEMIGVEALVRWQHPQRGLVPPGEFIPIAEETGLIGAIDAWVLEQSCRQMVAWQIAGYSLRFVSVNASSRLFSRGGLDRRVAEVLRDTGLAPAYLELEVTESAVMEDPDAALALLERLRALGVRLAIDDFGTGYSSLARLKRLPVHKLKLDQSFVSGLPHDQDDVAITRAVIALGHSLGLKVLAEGIEQLEQVELLQQLGCDHAQGYYFGRPQPAEHLTAHLARSATTTS</sequence>
<feature type="domain" description="PAC" evidence="13">
    <location>
        <begin position="176"/>
        <end position="228"/>
    </location>
</feature>
<dbReference type="GO" id="GO:0016740">
    <property type="term" value="F:transferase activity"/>
    <property type="evidence" value="ECO:0007669"/>
    <property type="project" value="UniProtKB-KW"/>
</dbReference>
<evidence type="ECO:0000256" key="4">
    <source>
        <dbReference type="ARBA" id="ARBA00022519"/>
    </source>
</evidence>
<evidence type="ECO:0000256" key="1">
    <source>
        <dbReference type="ARBA" id="ARBA00004429"/>
    </source>
</evidence>
<dbReference type="PROSITE" id="PS50883">
    <property type="entry name" value="EAL"/>
    <property type="match status" value="1"/>
</dbReference>
<evidence type="ECO:0000313" key="17">
    <source>
        <dbReference type="Proteomes" id="UP000242418"/>
    </source>
</evidence>
<dbReference type="PANTHER" id="PTHR44757">
    <property type="entry name" value="DIGUANYLATE CYCLASE DGCP"/>
    <property type="match status" value="1"/>
</dbReference>
<evidence type="ECO:0000256" key="3">
    <source>
        <dbReference type="ARBA" id="ARBA00022475"/>
    </source>
</evidence>
<keyword evidence="17" id="KW-1185">Reference proteome</keyword>
<dbReference type="Gene3D" id="3.30.450.20">
    <property type="entry name" value="PAS domain"/>
    <property type="match status" value="2"/>
</dbReference>
<keyword evidence="10" id="KW-1133">Transmembrane helix</keyword>
<dbReference type="GO" id="GO:0005886">
    <property type="term" value="C:plasma membrane"/>
    <property type="evidence" value="ECO:0007669"/>
    <property type="project" value="UniProtKB-SubCell"/>
</dbReference>
<dbReference type="PROSITE" id="PS50113">
    <property type="entry name" value="PAC"/>
    <property type="match status" value="2"/>
</dbReference>
<dbReference type="Pfam" id="PF00563">
    <property type="entry name" value="EAL"/>
    <property type="match status" value="1"/>
</dbReference>
<comment type="caution">
    <text evidence="16">The sequence shown here is derived from an EMBL/GenBank/DDBJ whole genome shotgun (WGS) entry which is preliminary data.</text>
</comment>
<evidence type="ECO:0000256" key="11">
    <source>
        <dbReference type="ARBA" id="ARBA00023136"/>
    </source>
</evidence>
<dbReference type="Gene3D" id="3.20.20.450">
    <property type="entry name" value="EAL domain"/>
    <property type="match status" value="1"/>
</dbReference>
<evidence type="ECO:0000259" key="12">
    <source>
        <dbReference type="PROSITE" id="PS50112"/>
    </source>
</evidence>
<dbReference type="InterPro" id="IPR001610">
    <property type="entry name" value="PAC"/>
</dbReference>
<protein>
    <recommendedName>
        <fullName evidence="2">cyclic-guanylate-specific phosphodiesterase</fullName>
        <ecNumber evidence="2">3.1.4.52</ecNumber>
    </recommendedName>
</protein>
<evidence type="ECO:0000256" key="8">
    <source>
        <dbReference type="ARBA" id="ARBA00022737"/>
    </source>
</evidence>
<dbReference type="Gene3D" id="3.30.70.270">
    <property type="match status" value="1"/>
</dbReference>
<dbReference type="InterPro" id="IPR000160">
    <property type="entry name" value="GGDEF_dom"/>
</dbReference>
<feature type="domain" description="PAC" evidence="13">
    <location>
        <begin position="298"/>
        <end position="350"/>
    </location>
</feature>
<dbReference type="NCBIfam" id="TIGR00229">
    <property type="entry name" value="sensory_box"/>
    <property type="match status" value="2"/>
</dbReference>
<dbReference type="SUPFAM" id="SSF55785">
    <property type="entry name" value="PYP-like sensor domain (PAS domain)"/>
    <property type="match status" value="2"/>
</dbReference>
<proteinExistence type="predicted"/>
<dbReference type="SMART" id="SM00086">
    <property type="entry name" value="PAC"/>
    <property type="match status" value="2"/>
</dbReference>
<keyword evidence="5" id="KW-0973">c-di-GMP</keyword>
<dbReference type="InterPro" id="IPR029787">
    <property type="entry name" value="Nucleotide_cyclase"/>
</dbReference>
<evidence type="ECO:0000259" key="13">
    <source>
        <dbReference type="PROSITE" id="PS50113"/>
    </source>
</evidence>
<dbReference type="FunFam" id="3.20.20.450:FF:000001">
    <property type="entry name" value="Cyclic di-GMP phosphodiesterase yahA"/>
    <property type="match status" value="1"/>
</dbReference>
<dbReference type="Pfam" id="PF13426">
    <property type="entry name" value="PAS_9"/>
    <property type="match status" value="1"/>
</dbReference>
<keyword evidence="6" id="KW-0808">Transferase</keyword>
<keyword evidence="8" id="KW-0677">Repeat</keyword>
<dbReference type="SMART" id="SM00052">
    <property type="entry name" value="EAL"/>
    <property type="match status" value="1"/>
</dbReference>
<dbReference type="PROSITE" id="PS50112">
    <property type="entry name" value="PAS"/>
    <property type="match status" value="2"/>
</dbReference>
<dbReference type="NCBIfam" id="NF045675">
    <property type="entry name" value="PhdiestaseDibA"/>
    <property type="match status" value="1"/>
</dbReference>
<dbReference type="GO" id="GO:0000166">
    <property type="term" value="F:nucleotide binding"/>
    <property type="evidence" value="ECO:0007669"/>
    <property type="project" value="UniProtKB-KW"/>
</dbReference>
<evidence type="ECO:0000256" key="10">
    <source>
        <dbReference type="ARBA" id="ARBA00022989"/>
    </source>
</evidence>
<dbReference type="NCBIfam" id="TIGR00254">
    <property type="entry name" value="GGDEF"/>
    <property type="match status" value="1"/>
</dbReference>
<dbReference type="InterPro" id="IPR043128">
    <property type="entry name" value="Rev_trsase/Diguanyl_cyclase"/>
</dbReference>
<keyword evidence="9" id="KW-0547">Nucleotide-binding</keyword>
<dbReference type="PIRSF" id="PIRSF005925">
    <property type="entry name" value="Dos"/>
    <property type="match status" value="1"/>
</dbReference>
<dbReference type="InterPro" id="IPR012226">
    <property type="entry name" value="Diguanyl_cyclase/Pdiesterase"/>
</dbReference>
<dbReference type="SUPFAM" id="SSF55073">
    <property type="entry name" value="Nucleotide cyclase"/>
    <property type="match status" value="1"/>
</dbReference>
<evidence type="ECO:0000256" key="6">
    <source>
        <dbReference type="ARBA" id="ARBA00022679"/>
    </source>
</evidence>
<dbReference type="Gene3D" id="2.10.70.100">
    <property type="match status" value="1"/>
</dbReference>
<evidence type="ECO:0000256" key="9">
    <source>
        <dbReference type="ARBA" id="ARBA00022741"/>
    </source>
</evidence>
<accession>A0AB37Z6R4</accession>
<feature type="domain" description="PAS" evidence="12">
    <location>
        <begin position="99"/>
        <end position="171"/>
    </location>
</feature>
<dbReference type="AlphaFoldDB" id="A0AB37Z6R4"/>
<dbReference type="SMART" id="SM00267">
    <property type="entry name" value="GGDEF"/>
    <property type="match status" value="1"/>
</dbReference>
<dbReference type="EMBL" id="FMTL01000001">
    <property type="protein sequence ID" value="SCW50158.1"/>
    <property type="molecule type" value="Genomic_DNA"/>
</dbReference>
<dbReference type="Proteomes" id="UP000242418">
    <property type="component" value="Unassembled WGS sequence"/>
</dbReference>
<evidence type="ECO:0000256" key="2">
    <source>
        <dbReference type="ARBA" id="ARBA00012282"/>
    </source>
</evidence>
<dbReference type="FunFam" id="2.10.70.100:FF:000001">
    <property type="entry name" value="Sensory transduction histidine kinase"/>
    <property type="match status" value="1"/>
</dbReference>
<dbReference type="CDD" id="cd00130">
    <property type="entry name" value="PAS"/>
    <property type="match status" value="2"/>
</dbReference>
<dbReference type="EC" id="3.1.4.52" evidence="2"/>
<evidence type="ECO:0000256" key="5">
    <source>
        <dbReference type="ARBA" id="ARBA00022636"/>
    </source>
</evidence>
<dbReference type="GO" id="GO:0071111">
    <property type="term" value="F:cyclic-guanylate-specific phosphodiesterase activity"/>
    <property type="evidence" value="ECO:0007669"/>
    <property type="project" value="UniProtKB-EC"/>
</dbReference>
<dbReference type="InterPro" id="IPR001633">
    <property type="entry name" value="EAL_dom"/>
</dbReference>
<dbReference type="InterPro" id="IPR013655">
    <property type="entry name" value="PAS_fold_3"/>
</dbReference>
<dbReference type="InterPro" id="IPR000700">
    <property type="entry name" value="PAS-assoc_C"/>
</dbReference>
<reference evidence="16 17" key="1">
    <citation type="submission" date="2016-10" db="EMBL/GenBank/DDBJ databases">
        <authorList>
            <person name="Varghese N."/>
            <person name="Submissions S."/>
        </authorList>
    </citation>
    <scope>NUCLEOTIDE SEQUENCE [LARGE SCALE GENOMIC DNA]</scope>
    <source>
        <strain evidence="16 17">DSM 17833</strain>
    </source>
</reference>
<organism evidence="16 17">
    <name type="scientific">Pseudomonas peli</name>
    <dbReference type="NCBI Taxonomy" id="592361"/>
    <lineage>
        <taxon>Bacteria</taxon>
        <taxon>Pseudomonadati</taxon>
        <taxon>Pseudomonadota</taxon>
        <taxon>Gammaproteobacteria</taxon>
        <taxon>Pseudomonadales</taxon>
        <taxon>Pseudomonadaceae</taxon>
        <taxon>Pseudomonas</taxon>
    </lineage>
</organism>
<keyword evidence="3" id="KW-1003">Cell membrane</keyword>
<dbReference type="PANTHER" id="PTHR44757:SF2">
    <property type="entry name" value="BIOFILM ARCHITECTURE MAINTENANCE PROTEIN MBAA"/>
    <property type="match status" value="1"/>
</dbReference>
<dbReference type="Pfam" id="PF08447">
    <property type="entry name" value="PAS_3"/>
    <property type="match status" value="1"/>
</dbReference>
<dbReference type="PROSITE" id="PS50887">
    <property type="entry name" value="GGDEF"/>
    <property type="match status" value="1"/>
</dbReference>
<feature type="domain" description="GGDEF" evidence="15">
    <location>
        <begin position="382"/>
        <end position="515"/>
    </location>
</feature>
<keyword evidence="4" id="KW-0997">Cell inner membrane</keyword>
<dbReference type="InterPro" id="IPR035919">
    <property type="entry name" value="EAL_sf"/>
</dbReference>
<dbReference type="SUPFAM" id="SSF141868">
    <property type="entry name" value="EAL domain-like"/>
    <property type="match status" value="1"/>
</dbReference>
<name>A0AB37Z6R4_9PSED</name>
<dbReference type="CDD" id="cd01948">
    <property type="entry name" value="EAL"/>
    <property type="match status" value="1"/>
</dbReference>
<dbReference type="SMART" id="SM00091">
    <property type="entry name" value="PAS"/>
    <property type="match status" value="2"/>
</dbReference>
<evidence type="ECO:0000313" key="16">
    <source>
        <dbReference type="EMBL" id="SCW50158.1"/>
    </source>
</evidence>
<keyword evidence="7" id="KW-0812">Transmembrane</keyword>
<dbReference type="InterPro" id="IPR035965">
    <property type="entry name" value="PAS-like_dom_sf"/>
</dbReference>
<evidence type="ECO:0000259" key="15">
    <source>
        <dbReference type="PROSITE" id="PS50887"/>
    </source>
</evidence>
<dbReference type="InterPro" id="IPR000014">
    <property type="entry name" value="PAS"/>
</dbReference>
<feature type="domain" description="PAS" evidence="12">
    <location>
        <begin position="225"/>
        <end position="271"/>
    </location>
</feature>
<dbReference type="InterPro" id="IPR052155">
    <property type="entry name" value="Biofilm_reg_signaling"/>
</dbReference>
<keyword evidence="11" id="KW-0472">Membrane</keyword>